<dbReference type="PROSITE" id="PS50404">
    <property type="entry name" value="GST_NTER"/>
    <property type="match status" value="1"/>
</dbReference>
<dbReference type="GO" id="GO:0006559">
    <property type="term" value="P:L-phenylalanine catabolic process"/>
    <property type="evidence" value="ECO:0007669"/>
    <property type="project" value="TreeGrafter"/>
</dbReference>
<accession>A0A975FY05</accession>
<dbReference type="PANTHER" id="PTHR42673:SF21">
    <property type="entry name" value="GLUTATHIONE S-TRANSFERASE YFCF"/>
    <property type="match status" value="1"/>
</dbReference>
<dbReference type="InterPro" id="IPR036249">
    <property type="entry name" value="Thioredoxin-like_sf"/>
</dbReference>
<name>A0A975FY05_9CAUL</name>
<reference evidence="3" key="1">
    <citation type="submission" date="2021-04" db="EMBL/GenBank/DDBJ databases">
        <title>The complete genome sequence of Caulobacter sp. S6.</title>
        <authorList>
            <person name="Tang Y."/>
            <person name="Ouyang W."/>
            <person name="Liu Q."/>
            <person name="Huang B."/>
            <person name="Guo Z."/>
            <person name="Lei P."/>
        </authorList>
    </citation>
    <scope>NUCLEOTIDE SEQUENCE</scope>
    <source>
        <strain evidence="3">S6</strain>
    </source>
</reference>
<sequence length="204" mass="22418">MKLIGMWDSPYVRRVAISLRLMGLPFQAEQLSVFRNFDEFAAVSPVVKAPSLVTDEGVVLMDSTLILEHLERLAPAGRSLIPQDPAAHLKSLKIIGLAMAACEKTVQVVYEHNLRPAAKLHEPWLERVTGQLQCAFAGLEAEIGDPAAWLTGDRIQQADVTTAVAWTFTRFTQPGLADPAAYPKLAAFASRLEALPEFRDTPLE</sequence>
<dbReference type="Pfam" id="PF13410">
    <property type="entry name" value="GST_C_2"/>
    <property type="match status" value="1"/>
</dbReference>
<evidence type="ECO:0000313" key="4">
    <source>
        <dbReference type="Proteomes" id="UP000676409"/>
    </source>
</evidence>
<dbReference type="Proteomes" id="UP000676409">
    <property type="component" value="Chromosome"/>
</dbReference>
<proteinExistence type="predicted"/>
<evidence type="ECO:0000259" key="2">
    <source>
        <dbReference type="PROSITE" id="PS50405"/>
    </source>
</evidence>
<dbReference type="RefSeq" id="WP_211936418.1">
    <property type="nucleotide sequence ID" value="NZ_CP073078.1"/>
</dbReference>
<evidence type="ECO:0000313" key="3">
    <source>
        <dbReference type="EMBL" id="QUD86366.1"/>
    </source>
</evidence>
<feature type="domain" description="GST N-terminal" evidence="1">
    <location>
        <begin position="1"/>
        <end position="78"/>
    </location>
</feature>
<organism evidence="3 4">
    <name type="scientific">Phenylobacterium montanum</name>
    <dbReference type="NCBI Taxonomy" id="2823693"/>
    <lineage>
        <taxon>Bacteria</taxon>
        <taxon>Pseudomonadati</taxon>
        <taxon>Pseudomonadota</taxon>
        <taxon>Alphaproteobacteria</taxon>
        <taxon>Caulobacterales</taxon>
        <taxon>Caulobacteraceae</taxon>
        <taxon>Phenylobacterium</taxon>
    </lineage>
</organism>
<dbReference type="GO" id="GO:0006749">
    <property type="term" value="P:glutathione metabolic process"/>
    <property type="evidence" value="ECO:0007669"/>
    <property type="project" value="TreeGrafter"/>
</dbReference>
<dbReference type="SFLD" id="SFLDS00019">
    <property type="entry name" value="Glutathione_Transferase_(cytos"/>
    <property type="match status" value="1"/>
</dbReference>
<feature type="domain" description="GST C-terminal" evidence="2">
    <location>
        <begin position="84"/>
        <end position="204"/>
    </location>
</feature>
<dbReference type="Gene3D" id="1.20.1050.10">
    <property type="match status" value="1"/>
</dbReference>
<dbReference type="EMBL" id="CP073078">
    <property type="protein sequence ID" value="QUD86366.1"/>
    <property type="molecule type" value="Genomic_DNA"/>
</dbReference>
<dbReference type="SUPFAM" id="SSF47616">
    <property type="entry name" value="GST C-terminal domain-like"/>
    <property type="match status" value="1"/>
</dbReference>
<dbReference type="KEGG" id="caul:KCG34_14805"/>
<dbReference type="GO" id="GO:0004364">
    <property type="term" value="F:glutathione transferase activity"/>
    <property type="evidence" value="ECO:0007669"/>
    <property type="project" value="TreeGrafter"/>
</dbReference>
<dbReference type="PANTHER" id="PTHR42673">
    <property type="entry name" value="MALEYLACETOACETATE ISOMERASE"/>
    <property type="match status" value="1"/>
</dbReference>
<evidence type="ECO:0000259" key="1">
    <source>
        <dbReference type="PROSITE" id="PS50404"/>
    </source>
</evidence>
<dbReference type="Pfam" id="PF13417">
    <property type="entry name" value="GST_N_3"/>
    <property type="match status" value="1"/>
</dbReference>
<dbReference type="Gene3D" id="3.40.30.10">
    <property type="entry name" value="Glutaredoxin"/>
    <property type="match status" value="1"/>
</dbReference>
<dbReference type="InterPro" id="IPR040079">
    <property type="entry name" value="Glutathione_S-Trfase"/>
</dbReference>
<dbReference type="AlphaFoldDB" id="A0A975FY05"/>
<dbReference type="InterPro" id="IPR036282">
    <property type="entry name" value="Glutathione-S-Trfase_C_sf"/>
</dbReference>
<dbReference type="CDD" id="cd00570">
    <property type="entry name" value="GST_N_family"/>
    <property type="match status" value="1"/>
</dbReference>
<dbReference type="GO" id="GO:0016034">
    <property type="term" value="F:maleylacetoacetate isomerase activity"/>
    <property type="evidence" value="ECO:0007669"/>
    <property type="project" value="TreeGrafter"/>
</dbReference>
<protein>
    <submittedName>
        <fullName evidence="3">Glutathione S-transferase</fullName>
    </submittedName>
</protein>
<dbReference type="CDD" id="cd03205">
    <property type="entry name" value="GST_C_6"/>
    <property type="match status" value="1"/>
</dbReference>
<dbReference type="SUPFAM" id="SSF52833">
    <property type="entry name" value="Thioredoxin-like"/>
    <property type="match status" value="1"/>
</dbReference>
<gene>
    <name evidence="3" type="ORF">KCG34_14805</name>
</gene>
<dbReference type="PROSITE" id="PS50405">
    <property type="entry name" value="GST_CTER"/>
    <property type="match status" value="1"/>
</dbReference>
<keyword evidence="4" id="KW-1185">Reference proteome</keyword>
<dbReference type="InterPro" id="IPR010987">
    <property type="entry name" value="Glutathione-S-Trfase_C-like"/>
</dbReference>
<dbReference type="InterPro" id="IPR004045">
    <property type="entry name" value="Glutathione_S-Trfase_N"/>
</dbReference>